<dbReference type="RefSeq" id="WP_263844228.1">
    <property type="nucleotide sequence ID" value="NZ_JALIEB010000006.1"/>
</dbReference>
<dbReference type="SUPFAM" id="SSF75304">
    <property type="entry name" value="Amidase signature (AS) enzymes"/>
    <property type="match status" value="1"/>
</dbReference>
<dbReference type="NCBIfam" id="NF005565">
    <property type="entry name" value="PRK07235.1"/>
    <property type="match status" value="1"/>
</dbReference>
<organism evidence="3 4">
    <name type="scientific">Roseobacter sinensis</name>
    <dbReference type="NCBI Taxonomy" id="2931391"/>
    <lineage>
        <taxon>Bacteria</taxon>
        <taxon>Pseudomonadati</taxon>
        <taxon>Pseudomonadota</taxon>
        <taxon>Alphaproteobacteria</taxon>
        <taxon>Rhodobacterales</taxon>
        <taxon>Roseobacteraceae</taxon>
        <taxon>Roseobacter</taxon>
    </lineage>
</organism>
<dbReference type="Proteomes" id="UP001208690">
    <property type="component" value="Unassembled WGS sequence"/>
</dbReference>
<dbReference type="Pfam" id="PF01425">
    <property type="entry name" value="Amidase"/>
    <property type="match status" value="1"/>
</dbReference>
<comment type="caution">
    <text evidence="3">The sequence shown here is derived from an EMBL/GenBank/DDBJ whole genome shotgun (WGS) entry which is preliminary data.</text>
</comment>
<evidence type="ECO:0000313" key="4">
    <source>
        <dbReference type="Proteomes" id="UP001208690"/>
    </source>
</evidence>
<dbReference type="PROSITE" id="PS00571">
    <property type="entry name" value="AMIDASES"/>
    <property type="match status" value="1"/>
</dbReference>
<dbReference type="InterPro" id="IPR023631">
    <property type="entry name" value="Amidase_dom"/>
</dbReference>
<protein>
    <submittedName>
        <fullName evidence="3">Amidase</fullName>
    </submittedName>
</protein>
<dbReference type="InterPro" id="IPR020556">
    <property type="entry name" value="Amidase_CS"/>
</dbReference>
<dbReference type="Gene3D" id="1.10.20.60">
    <property type="entry name" value="Glu-tRNAGln amidotransferase C subunit, N-terminal domain"/>
    <property type="match status" value="1"/>
</dbReference>
<gene>
    <name evidence="3" type="ORF">MUB52_10710</name>
</gene>
<evidence type="ECO:0000256" key="1">
    <source>
        <dbReference type="SAM" id="MobiDB-lite"/>
    </source>
</evidence>
<dbReference type="InterPro" id="IPR036928">
    <property type="entry name" value="AS_sf"/>
</dbReference>
<reference evidence="3 4" key="1">
    <citation type="submission" date="2022-04" db="EMBL/GenBank/DDBJ databases">
        <title>Roseobacter sp. WL0113 is a bacterium isolated from neritic sediment.</title>
        <authorList>
            <person name="Wang L."/>
            <person name="He W."/>
            <person name="Zhang D.-F."/>
        </authorList>
    </citation>
    <scope>NUCLEOTIDE SEQUENCE [LARGE SCALE GENOMIC DNA]</scope>
    <source>
        <strain evidence="3 4">WL0113</strain>
    </source>
</reference>
<evidence type="ECO:0000259" key="2">
    <source>
        <dbReference type="Pfam" id="PF01425"/>
    </source>
</evidence>
<proteinExistence type="predicted"/>
<keyword evidence="4" id="KW-1185">Reference proteome</keyword>
<evidence type="ECO:0000313" key="3">
    <source>
        <dbReference type="EMBL" id="MCV3271899.1"/>
    </source>
</evidence>
<feature type="region of interest" description="Disordered" evidence="1">
    <location>
        <begin position="249"/>
        <end position="268"/>
    </location>
</feature>
<dbReference type="PANTHER" id="PTHR11895">
    <property type="entry name" value="TRANSAMIDASE"/>
    <property type="match status" value="1"/>
</dbReference>
<dbReference type="InterPro" id="IPR000120">
    <property type="entry name" value="Amidase"/>
</dbReference>
<dbReference type="Gene3D" id="3.90.1300.10">
    <property type="entry name" value="Amidase signature (AS) domain"/>
    <property type="match status" value="1"/>
</dbReference>
<dbReference type="EMBL" id="JALIEB010000006">
    <property type="protein sequence ID" value="MCV3271899.1"/>
    <property type="molecule type" value="Genomic_DNA"/>
</dbReference>
<sequence length="506" mass="52872">MIDRPEVNDVQAAGAELGLTLSAEDSASFLGLMGGLFDAYDVVDDMKSPLPPVSYDRAPGVRPDPADNPFNAWIVKTEIKGAPSGKLSGKTVAIKDNVNVAGVTMENGSTILEGYVPETDATIVTRLLDAGADIHGKAVCEYYCASGGSHTSASGPVENPVVPGHNAGGSSSGSAVLVAAGIVDMATGGDQGGSIRIPASFCGVVGLKPTHGLVPYTGIFPVELTVDHAGPITRTVADSALMLEVMAGPDGLDPRQSGAPSQNYSAGLGQSPRGLKIGVVSEGFGHPGGEAEVDARIRDVADRLASLGAHVEEVSMPLHAAGAAIWTPIFLEGATELMMRQNAYGTNMKGVFLESLLDKQSHWKARANEMSETLKLGLLMGHYMSSRHKGRYYGKAQNLNRLLTAAYDDALSRFDVLLMPTTPMAATPLPGPDASRETIVERAFAMIPNTSPSCVTGHPSISVPAGTTDDGRPIGAMFVGRKLEETTLFRIAAAVEQLTFEKTMAE</sequence>
<feature type="domain" description="Amidase" evidence="2">
    <location>
        <begin position="78"/>
        <end position="488"/>
    </location>
</feature>
<name>A0ABT3BEU5_9RHOB</name>
<dbReference type="PANTHER" id="PTHR11895:SF170">
    <property type="entry name" value="AMIDASE"/>
    <property type="match status" value="1"/>
</dbReference>
<accession>A0ABT3BEU5</accession>